<comment type="similarity">
    <text evidence="2 7">Belongs to the CTL (choline transporter-like) family.</text>
</comment>
<dbReference type="InterPro" id="IPR007603">
    <property type="entry name" value="Choline_transptr-like"/>
</dbReference>
<reference evidence="8" key="1">
    <citation type="submission" date="2014-01" db="EMBL/GenBank/DDBJ databases">
        <authorList>
            <person name="Aslett M."/>
        </authorList>
    </citation>
    <scope>NUCLEOTIDE SEQUENCE</scope>
    <source>
        <strain evidence="8">CDC</strain>
    </source>
</reference>
<dbReference type="GO" id="GO:0005886">
    <property type="term" value="C:plasma membrane"/>
    <property type="evidence" value="ECO:0007669"/>
    <property type="project" value="UniProtKB-SubCell"/>
</dbReference>
<protein>
    <recommendedName>
        <fullName evidence="7">Choline transporter-like protein</fullName>
    </recommendedName>
</protein>
<feature type="transmembrane region" description="Helical" evidence="7">
    <location>
        <begin position="92"/>
        <end position="112"/>
    </location>
</feature>
<evidence type="ECO:0000256" key="6">
    <source>
        <dbReference type="ARBA" id="ARBA00023180"/>
    </source>
</evidence>
<comment type="function">
    <text evidence="7">Choline transporter.</text>
</comment>
<keyword evidence="4 7" id="KW-1133">Transmembrane helix</keyword>
<dbReference type="PANTHER" id="PTHR12385">
    <property type="entry name" value="CHOLINE TRANSPORTER-LIKE (SLC FAMILY 44)"/>
    <property type="match status" value="1"/>
</dbReference>
<dbReference type="PhylomeDB" id="A0A060S4P6"/>
<feature type="transmembrane region" description="Helical" evidence="7">
    <location>
        <begin position="288"/>
        <end position="310"/>
    </location>
</feature>
<dbReference type="Proteomes" id="UP000027581">
    <property type="component" value="Unassembled WGS sequence"/>
</dbReference>
<feature type="transmembrane region" description="Helical" evidence="7">
    <location>
        <begin position="664"/>
        <end position="685"/>
    </location>
</feature>
<organism evidence="8 9">
    <name type="scientific">Plasmodium reichenowi</name>
    <dbReference type="NCBI Taxonomy" id="5854"/>
    <lineage>
        <taxon>Eukaryota</taxon>
        <taxon>Sar</taxon>
        <taxon>Alveolata</taxon>
        <taxon>Apicomplexa</taxon>
        <taxon>Aconoidasida</taxon>
        <taxon>Haemosporida</taxon>
        <taxon>Plasmodiidae</taxon>
        <taxon>Plasmodium</taxon>
        <taxon>Plasmodium (Laverania)</taxon>
    </lineage>
</organism>
<evidence type="ECO:0000256" key="7">
    <source>
        <dbReference type="RuleBase" id="RU368066"/>
    </source>
</evidence>
<proteinExistence type="inferred from homology"/>
<keyword evidence="3 7" id="KW-0812">Transmembrane</keyword>
<evidence type="ECO:0000313" key="8">
    <source>
        <dbReference type="EMBL" id="CDO66786.1"/>
    </source>
</evidence>
<dbReference type="VEuPathDB" id="PlasmoDB:PRG01_1431900"/>
<evidence type="ECO:0000256" key="3">
    <source>
        <dbReference type="ARBA" id="ARBA00022692"/>
    </source>
</evidence>
<evidence type="ECO:0000313" key="9">
    <source>
        <dbReference type="Proteomes" id="UP000027581"/>
    </source>
</evidence>
<feature type="transmembrane region" description="Helical" evidence="7">
    <location>
        <begin position="404"/>
        <end position="429"/>
    </location>
</feature>
<evidence type="ECO:0000256" key="1">
    <source>
        <dbReference type="ARBA" id="ARBA00004141"/>
    </source>
</evidence>
<dbReference type="PANTHER" id="PTHR12385:SF14">
    <property type="entry name" value="CHOLINE TRANSPORTER-LIKE 2"/>
    <property type="match status" value="1"/>
</dbReference>
<feature type="transmembrane region" description="Helical" evidence="7">
    <location>
        <begin position="356"/>
        <end position="380"/>
    </location>
</feature>
<dbReference type="GO" id="GO:0022857">
    <property type="term" value="F:transmembrane transporter activity"/>
    <property type="evidence" value="ECO:0007669"/>
    <property type="project" value="UniProtKB-UniRule"/>
</dbReference>
<keyword evidence="5 7" id="KW-0472">Membrane</keyword>
<keyword evidence="6" id="KW-0325">Glycoprotein</keyword>
<gene>
    <name evidence="8" type="ORF">PRCDC_1431200</name>
</gene>
<accession>A0A060S4P6</accession>
<feature type="transmembrane region" description="Helical" evidence="7">
    <location>
        <begin position="458"/>
        <end position="479"/>
    </location>
</feature>
<feature type="transmembrane region" description="Helical" evidence="7">
    <location>
        <begin position="317"/>
        <end position="336"/>
    </location>
</feature>
<evidence type="ECO:0000256" key="2">
    <source>
        <dbReference type="ARBA" id="ARBA00007168"/>
    </source>
</evidence>
<evidence type="ECO:0000256" key="4">
    <source>
        <dbReference type="ARBA" id="ARBA00022989"/>
    </source>
</evidence>
<dbReference type="Pfam" id="PF04515">
    <property type="entry name" value="Choline_transpo"/>
    <property type="match status" value="1"/>
</dbReference>
<reference evidence="8" key="2">
    <citation type="submission" date="2014-05" db="EMBL/GenBank/DDBJ databases">
        <title>The genome sequences of chimpanzee malaria parasites reveal the path to human adaptation.</title>
        <authorList>
            <person name="Otto T.D."/>
            <person name="Rayner J.C."/>
            <person name="Boehme U."/>
            <person name="Pain A."/>
            <person name="Spottiswoode N."/>
            <person name="Sanders M."/>
            <person name="Quail M."/>
            <person name="Ollomo B."/>
            <person name="Renaud F."/>
            <person name="Thomas A.W."/>
            <person name="Prugnolle F."/>
            <person name="Conway D.J."/>
            <person name="Newbold C."/>
            <person name="Berriman M."/>
        </authorList>
    </citation>
    <scope>NUCLEOTIDE SEQUENCE [LARGE SCALE GENOMIC DNA]</scope>
    <source>
        <strain evidence="8">CDC</strain>
    </source>
</reference>
<keyword evidence="9" id="KW-1185">Reference proteome</keyword>
<feature type="transmembrane region" description="Helical" evidence="7">
    <location>
        <begin position="519"/>
        <end position="537"/>
    </location>
</feature>
<feature type="transmembrane region" description="Helical" evidence="7">
    <location>
        <begin position="543"/>
        <end position="561"/>
    </location>
</feature>
<dbReference type="AlphaFoldDB" id="A0A060S4P6"/>
<dbReference type="EMBL" id="HG810775">
    <property type="protein sequence ID" value="CDO66786.1"/>
    <property type="molecule type" value="Genomic_DNA"/>
</dbReference>
<name>A0A060S4P6_PLARE</name>
<sequence>MNYIQMEEREYKPLLEEVDNGNNIIINNKEYYNMYENNNINNDNIDIHERVPLGTPLTYISGNPGNYIQHIDMYNVEEEKKGKKRLATDIKYFNYFVTYFMISLIIICYYFYYGKYSRILYGINYNGKICGNDLYKYPYLYFPLTPKNPKPEILSTYAKCLESCPSSNIVSKDIADLNKDKNKDKNKYFVESYFFSYKKKNNNNNNNNNIVIDKRGNSATNIVYSDYTKSPNNNLYVEYSLNSPYYDTVNIMNICYPKDKLLREKVANIIFTDRYKTFVNLFSLHNSFIFIFLFVFTTIVLCFLYLLFLYISSTPTFHLFLISFVSLMFFLPIYFIHKHLYMIYNPVKTSLFSHQYFISIFICIIIFIQSIFFLSIFFIYKSTYKYTSQIIGITLNFIYKMTNIIYSPIIVSSISFIWFFVWLYIYIMIMTAGGVDEKRLRMELDSNGFSEIMPLQKFFYYFKSSSFFSILWVYSYFFICEILQNLNQFTINYLGTVWYFSDKSNFPKQNNVWKVMKTIINYHLGSLILSSFINLLFKPLRVIFFWTNSTLSLPFFYNHIIHKIKHNFYIFLKPISKIIDSYTSAAYCEMSISSYNYLFACDTSCKKLINSTSPAAALHGITYILNIIFPCFTTLIITFLSFNIFNNFQRYNDLYSSNFIPNPFFASLIIGTLCGIISSYFITLISSLSDCILYCFVCECYKNQMIDEDPMRNIFTPPMLRNFILEIYDEYNSNL</sequence>
<dbReference type="VEuPathDB" id="PlasmoDB:PRCDC_1431200"/>
<comment type="subcellular location">
    <subcellularLocation>
        <location evidence="7">Cell membrane</location>
        <topology evidence="7">Multi-pass membrane protein</topology>
    </subcellularLocation>
    <subcellularLocation>
        <location evidence="1">Membrane</location>
        <topology evidence="1">Multi-pass membrane protein</topology>
    </subcellularLocation>
</comment>
<evidence type="ECO:0000256" key="5">
    <source>
        <dbReference type="ARBA" id="ARBA00023136"/>
    </source>
</evidence>
<feature type="transmembrane region" description="Helical" evidence="7">
    <location>
        <begin position="623"/>
        <end position="644"/>
    </location>
</feature>